<proteinExistence type="predicted"/>
<accession>A0ABP0WL94</accession>
<feature type="transmembrane region" description="Helical" evidence="1">
    <location>
        <begin position="112"/>
        <end position="133"/>
    </location>
</feature>
<keyword evidence="1" id="KW-1133">Transmembrane helix</keyword>
<protein>
    <submittedName>
        <fullName evidence="2">Uncharacterized protein</fullName>
    </submittedName>
</protein>
<evidence type="ECO:0000313" key="3">
    <source>
        <dbReference type="Proteomes" id="UP001497444"/>
    </source>
</evidence>
<dbReference type="PANTHER" id="PTHR35471:SF1">
    <property type="entry name" value="OS07G0223700 PROTEIN"/>
    <property type="match status" value="1"/>
</dbReference>
<sequence length="260" mass="28426">MLCCSVWRAETTAWCESYDTVQTCAIVLLYLQVLCALIGSLGAVYTGIVLANLVLALFALIAIESGSQTLGRAYAGLLAFALLLDIIWFILFTSEIWWVLWHFGNNSEVGKIGAFYLEITFWMQATGSGLRFLSSFLWIQMYRLGVASDTVAAYQPIDFDGRIGGFSLFHPNSPTPVAKSRQTSMSDEVLGGSIYNPAAYASLLERLDNDTYLDIESASSGGVSKDILYTPPRCSSLNEHKDVTGWKPALDSALGLPRSS</sequence>
<gene>
    <name evidence="2" type="ORF">CSSPJE1EN1_LOCUS11620</name>
</gene>
<feature type="transmembrane region" description="Helical" evidence="1">
    <location>
        <begin position="74"/>
        <end position="100"/>
    </location>
</feature>
<evidence type="ECO:0000313" key="2">
    <source>
        <dbReference type="EMBL" id="CAK9266142.1"/>
    </source>
</evidence>
<reference evidence="2" key="1">
    <citation type="submission" date="2024-02" db="EMBL/GenBank/DDBJ databases">
        <authorList>
            <consortium name="ELIXIR-Norway"/>
            <consortium name="Elixir Norway"/>
        </authorList>
    </citation>
    <scope>NUCLEOTIDE SEQUENCE</scope>
</reference>
<keyword evidence="1" id="KW-0812">Transmembrane</keyword>
<dbReference type="Proteomes" id="UP001497444">
    <property type="component" value="Chromosome 18"/>
</dbReference>
<dbReference type="EMBL" id="OZ020113">
    <property type="protein sequence ID" value="CAK9266142.1"/>
    <property type="molecule type" value="Genomic_DNA"/>
</dbReference>
<keyword evidence="3" id="KW-1185">Reference proteome</keyword>
<feature type="transmembrane region" description="Helical" evidence="1">
    <location>
        <begin position="29"/>
        <end position="62"/>
    </location>
</feature>
<keyword evidence="1" id="KW-0472">Membrane</keyword>
<evidence type="ECO:0000256" key="1">
    <source>
        <dbReference type="SAM" id="Phobius"/>
    </source>
</evidence>
<name>A0ABP0WL94_9BRYO</name>
<organism evidence="2 3">
    <name type="scientific">Sphagnum jensenii</name>
    <dbReference type="NCBI Taxonomy" id="128206"/>
    <lineage>
        <taxon>Eukaryota</taxon>
        <taxon>Viridiplantae</taxon>
        <taxon>Streptophyta</taxon>
        <taxon>Embryophyta</taxon>
        <taxon>Bryophyta</taxon>
        <taxon>Sphagnophytina</taxon>
        <taxon>Sphagnopsida</taxon>
        <taxon>Sphagnales</taxon>
        <taxon>Sphagnaceae</taxon>
        <taxon>Sphagnum</taxon>
    </lineage>
</organism>
<dbReference type="PANTHER" id="PTHR35471">
    <property type="entry name" value="OS07G0223700 PROTEIN"/>
    <property type="match status" value="1"/>
</dbReference>